<organism evidence="1 2">
    <name type="scientific">Zoogloea ramigera</name>
    <dbReference type="NCBI Taxonomy" id="350"/>
    <lineage>
        <taxon>Bacteria</taxon>
        <taxon>Pseudomonadati</taxon>
        <taxon>Pseudomonadota</taxon>
        <taxon>Betaproteobacteria</taxon>
        <taxon>Rhodocyclales</taxon>
        <taxon>Zoogloeaceae</taxon>
        <taxon>Zoogloea</taxon>
    </lineage>
</organism>
<dbReference type="Gene3D" id="3.40.50.12780">
    <property type="entry name" value="N-terminal domain of ligase-like"/>
    <property type="match status" value="1"/>
</dbReference>
<dbReference type="EMBL" id="BJNV01000010">
    <property type="protein sequence ID" value="GEC94777.1"/>
    <property type="molecule type" value="Genomic_DNA"/>
</dbReference>
<evidence type="ECO:0000313" key="2">
    <source>
        <dbReference type="Proteomes" id="UP000318422"/>
    </source>
</evidence>
<dbReference type="InterPro" id="IPR053158">
    <property type="entry name" value="CapK_Type1_Caps_Biosynth"/>
</dbReference>
<evidence type="ECO:0000313" key="1">
    <source>
        <dbReference type="EMBL" id="GEC94777.1"/>
    </source>
</evidence>
<reference evidence="1 2" key="1">
    <citation type="submission" date="2019-06" db="EMBL/GenBank/DDBJ databases">
        <title>Whole genome shotgun sequence of Zoogloea ramigera NBRC 15342.</title>
        <authorList>
            <person name="Hosoyama A."/>
            <person name="Uohara A."/>
            <person name="Ohji S."/>
            <person name="Ichikawa N."/>
        </authorList>
    </citation>
    <scope>NUCLEOTIDE SEQUENCE [LARGE SCALE GENOMIC DNA]</scope>
    <source>
        <strain evidence="1 2">NBRC 15342</strain>
    </source>
</reference>
<dbReference type="SUPFAM" id="SSF56801">
    <property type="entry name" value="Acetyl-CoA synthetase-like"/>
    <property type="match status" value="1"/>
</dbReference>
<dbReference type="Proteomes" id="UP000318422">
    <property type="component" value="Unassembled WGS sequence"/>
</dbReference>
<dbReference type="AlphaFoldDB" id="A0A4Y4CUT5"/>
<proteinExistence type="predicted"/>
<comment type="caution">
    <text evidence="1">The sequence shown here is derived from an EMBL/GenBank/DDBJ whole genome shotgun (WGS) entry which is preliminary data.</text>
</comment>
<protein>
    <submittedName>
        <fullName evidence="1">Capsular polysaccharide biosynthesis protein CapK</fullName>
    </submittedName>
</protein>
<dbReference type="RefSeq" id="WP_141349646.1">
    <property type="nucleotide sequence ID" value="NZ_BJNV01000010.1"/>
</dbReference>
<accession>A0A4Y4CUT5</accession>
<gene>
    <name evidence="1" type="ORF">ZRA01_08500</name>
</gene>
<dbReference type="PANTHER" id="PTHR36932:SF1">
    <property type="entry name" value="CAPSULAR POLYSACCHARIDE BIOSYNTHESIS PROTEIN"/>
    <property type="match status" value="1"/>
</dbReference>
<dbReference type="PANTHER" id="PTHR36932">
    <property type="entry name" value="CAPSULAR POLYSACCHARIDE BIOSYNTHESIS PROTEIN"/>
    <property type="match status" value="1"/>
</dbReference>
<dbReference type="InterPro" id="IPR042099">
    <property type="entry name" value="ANL_N_sf"/>
</dbReference>
<dbReference type="OrthoDB" id="5298740at2"/>
<keyword evidence="2" id="KW-1185">Reference proteome</keyword>
<name>A0A4Y4CUT5_ZOORA</name>
<sequence>MFSSHSALYRSVAPALQERLLAAQSHLRALLTEQASLRRARRALEQSQWLPPEGWQALQLEEARSLALHAARRVPYYRELFGRLGVDPLAWRSLDDLHALPELSRDDVIEAGASLLAEGGPWLRFKGSTSGTTGRAMLGWRDRASIAVEQAFVERQAAWAGYRPGERRAWLRGDPVVPAHQSEGPLWRLNRAENMLMLSSYHLSPGNGAAYIEALERFDPVLLQAYPSSISYLARWLEEHDRVYRGPSLRGIVTSSETLSPADRQVITERFGCRVFDWYGAFERVAAIGTCEHGNYHVLEDYGCVEFEPNGDGTANLIGTGFGNRSMPLIRYRADDVVVPADPGYRCPCGRSFRVVERVLGRVDDVIRTPDGRHVVMLDWIFAGLFGLMEAQVVQERLDEVRIRIVAGSEFGFADEQALLARALERLGPRVRIRIERVAQIERTRNGKFRQIVSRLSGEQ</sequence>